<name>A0ABQ5X2F3_9PROT</name>
<accession>A0ABQ5X2F3</accession>
<gene>
    <name evidence="2" type="ORF">GCM10007866_24490</name>
</gene>
<evidence type="ECO:0008006" key="4">
    <source>
        <dbReference type="Google" id="ProtNLM"/>
    </source>
</evidence>
<organism evidence="2 3">
    <name type="scientific">Gluconobacter albidus</name>
    <dbReference type="NCBI Taxonomy" id="318683"/>
    <lineage>
        <taxon>Bacteria</taxon>
        <taxon>Pseudomonadati</taxon>
        <taxon>Pseudomonadota</taxon>
        <taxon>Alphaproteobacteria</taxon>
        <taxon>Acetobacterales</taxon>
        <taxon>Acetobacteraceae</taxon>
        <taxon>Gluconobacter</taxon>
    </lineage>
</organism>
<reference evidence="3" key="1">
    <citation type="journal article" date="2019" name="Int. J. Syst. Evol. Microbiol.">
        <title>The Global Catalogue of Microorganisms (GCM) 10K type strain sequencing project: providing services to taxonomists for standard genome sequencing and annotation.</title>
        <authorList>
            <consortium name="The Broad Institute Genomics Platform"/>
            <consortium name="The Broad Institute Genome Sequencing Center for Infectious Disease"/>
            <person name="Wu L."/>
            <person name="Ma J."/>
        </authorList>
    </citation>
    <scope>NUCLEOTIDE SEQUENCE [LARGE SCALE GENOMIC DNA]</scope>
    <source>
        <strain evidence="3">NBRC 3250</strain>
    </source>
</reference>
<feature type="region of interest" description="Disordered" evidence="1">
    <location>
        <begin position="48"/>
        <end position="72"/>
    </location>
</feature>
<protein>
    <recommendedName>
        <fullName evidence="4">Transcriptional regulator</fullName>
    </recommendedName>
</protein>
<keyword evidence="3" id="KW-1185">Reference proteome</keyword>
<evidence type="ECO:0000313" key="3">
    <source>
        <dbReference type="Proteomes" id="UP001156672"/>
    </source>
</evidence>
<evidence type="ECO:0000256" key="1">
    <source>
        <dbReference type="SAM" id="MobiDB-lite"/>
    </source>
</evidence>
<comment type="caution">
    <text evidence="2">The sequence shown here is derived from an EMBL/GenBank/DDBJ whole genome shotgun (WGS) entry which is preliminary data.</text>
</comment>
<dbReference type="EMBL" id="BSNW01000048">
    <property type="protein sequence ID" value="GLQ69996.1"/>
    <property type="molecule type" value="Genomic_DNA"/>
</dbReference>
<dbReference type="Proteomes" id="UP001156672">
    <property type="component" value="Unassembled WGS sequence"/>
</dbReference>
<proteinExistence type="predicted"/>
<sequence>MLWHFAKINQSFVLRKAIEMRQVKSGSVPRRVSASSLAAMLASDGWLPERGSARKGRRRSAQKTSGASPLRTRAITDRETIDALPAGHPVTWNALWGTDLVPVFPGLQPMGGRDTGMEIN</sequence>
<evidence type="ECO:0000313" key="2">
    <source>
        <dbReference type="EMBL" id="GLQ69996.1"/>
    </source>
</evidence>